<dbReference type="Pfam" id="PF00691">
    <property type="entry name" value="OmpA"/>
    <property type="match status" value="1"/>
</dbReference>
<feature type="compositionally biased region" description="Basic residues" evidence="5">
    <location>
        <begin position="595"/>
        <end position="604"/>
    </location>
</feature>
<dbReference type="PANTHER" id="PTHR30329">
    <property type="entry name" value="STATOR ELEMENT OF FLAGELLAR MOTOR COMPLEX"/>
    <property type="match status" value="1"/>
</dbReference>
<feature type="compositionally biased region" description="Basic and acidic residues" evidence="5">
    <location>
        <begin position="605"/>
        <end position="619"/>
    </location>
</feature>
<dbReference type="SUPFAM" id="SSF103647">
    <property type="entry name" value="TSP type-3 repeat"/>
    <property type="match status" value="1"/>
</dbReference>
<feature type="compositionally biased region" description="Basic and acidic residues" evidence="5">
    <location>
        <begin position="576"/>
        <end position="594"/>
    </location>
</feature>
<accession>A0A9D7XG73</accession>
<dbReference type="AlphaFoldDB" id="A0A9D7XG73"/>
<dbReference type="InterPro" id="IPR050330">
    <property type="entry name" value="Bact_OuterMem_StrucFunc"/>
</dbReference>
<evidence type="ECO:0000256" key="1">
    <source>
        <dbReference type="ARBA" id="ARBA00004442"/>
    </source>
</evidence>
<evidence type="ECO:0000256" key="5">
    <source>
        <dbReference type="SAM" id="MobiDB-lite"/>
    </source>
</evidence>
<dbReference type="GO" id="GO:0009279">
    <property type="term" value="C:cell outer membrane"/>
    <property type="evidence" value="ECO:0007669"/>
    <property type="project" value="UniProtKB-SubCell"/>
</dbReference>
<comment type="caution">
    <text evidence="7">The sequence shown here is derived from an EMBL/GenBank/DDBJ whole genome shotgun (WGS) entry which is preliminary data.</text>
</comment>
<protein>
    <submittedName>
        <fullName evidence="7">OmpA family protein</fullName>
    </submittedName>
</protein>
<dbReference type="Gene3D" id="3.30.1330.60">
    <property type="entry name" value="OmpA-like domain"/>
    <property type="match status" value="1"/>
</dbReference>
<name>A0A9D7XG73_9BACT</name>
<gene>
    <name evidence="7" type="ORF">IPO85_19770</name>
</gene>
<feature type="region of interest" description="Disordered" evidence="5">
    <location>
        <begin position="370"/>
        <end position="414"/>
    </location>
</feature>
<dbReference type="InterPro" id="IPR006664">
    <property type="entry name" value="OMP_bac"/>
</dbReference>
<dbReference type="CDD" id="cd07185">
    <property type="entry name" value="OmpA_C-like"/>
    <property type="match status" value="1"/>
</dbReference>
<dbReference type="GO" id="GO:0005509">
    <property type="term" value="F:calcium ion binding"/>
    <property type="evidence" value="ECO:0007669"/>
    <property type="project" value="InterPro"/>
</dbReference>
<dbReference type="InterPro" id="IPR028974">
    <property type="entry name" value="TSP_type-3_rpt"/>
</dbReference>
<evidence type="ECO:0000256" key="2">
    <source>
        <dbReference type="ARBA" id="ARBA00023136"/>
    </source>
</evidence>
<evidence type="ECO:0000313" key="8">
    <source>
        <dbReference type="Proteomes" id="UP000808349"/>
    </source>
</evidence>
<evidence type="ECO:0000256" key="4">
    <source>
        <dbReference type="PROSITE-ProRule" id="PRU00473"/>
    </source>
</evidence>
<keyword evidence="3" id="KW-0998">Cell outer membrane</keyword>
<evidence type="ECO:0000256" key="3">
    <source>
        <dbReference type="ARBA" id="ARBA00023237"/>
    </source>
</evidence>
<sequence>MFNKSFITILVAVALHQHSYAQTDTTLTVVPAENVTIATDQNALWKSGKAKYPAKPKNMWEGGIHFGHFLIDGDVDPRQPLAGFGCGLHLRRAVHYAFSIRLDALYGLTKGLETQPYGSSLEPEPFYKEPDGELRDVFNGYNRNNPWFPSYKTHYFNASIQGVLNIGNLLFHKESNKWNWYLVLGISGDHNITKLDLRDGSGNIYSNLLGQINYSQLDFNTRQGRKDIKAGLRGVYDGTYETTAYKKRGIFRIGDDINVHFGFNAAVGVSRKINKRFNISLEHELISSDNDYLDGIHWRTDVDQTNNNDIGHYTNLRLGINLGNFKKKVEPLYWINPLDAVFSDIAELKQRPKFDLNDSDQDGVIDLLDQEQETPAGAPVDTRGITLDSDNDGQADYKDEEPYSAPGYPVNEKGIAQIPVQPKITEDDVNRIVDQKMGAAGIGGPGGSGGSGGPGGNAAGKNGCCNPDWFLPMVHFNLDEYCVKPQYYTQLHHVATVMLSHPDLKVTAFGHTDVRNSNGYNNVLSYNRAKASIEYLVSNYNIPRERFVLMYGGEQSPFGKDASNHYINRRVEFRVSKPEDTDMARPEGPEAGDCHKKRMRKTGKVKTDNGTDEDKKSGY</sequence>
<proteinExistence type="predicted"/>
<keyword evidence="2 4" id="KW-0472">Membrane</keyword>
<dbReference type="PROSITE" id="PS51123">
    <property type="entry name" value="OMPA_2"/>
    <property type="match status" value="1"/>
</dbReference>
<dbReference type="InterPro" id="IPR006665">
    <property type="entry name" value="OmpA-like"/>
</dbReference>
<comment type="subcellular location">
    <subcellularLocation>
        <location evidence="1">Cell outer membrane</location>
    </subcellularLocation>
</comment>
<dbReference type="PRINTS" id="PR01021">
    <property type="entry name" value="OMPADOMAIN"/>
</dbReference>
<dbReference type="Proteomes" id="UP000808349">
    <property type="component" value="Unassembled WGS sequence"/>
</dbReference>
<evidence type="ECO:0000259" key="6">
    <source>
        <dbReference type="PROSITE" id="PS51123"/>
    </source>
</evidence>
<organism evidence="7 8">
    <name type="scientific">Candidatus Defluviibacterium haderslevense</name>
    <dbReference type="NCBI Taxonomy" id="2981993"/>
    <lineage>
        <taxon>Bacteria</taxon>
        <taxon>Pseudomonadati</taxon>
        <taxon>Bacteroidota</taxon>
        <taxon>Saprospiria</taxon>
        <taxon>Saprospirales</taxon>
        <taxon>Saprospiraceae</taxon>
        <taxon>Candidatus Defluviibacterium</taxon>
    </lineage>
</organism>
<evidence type="ECO:0000313" key="7">
    <source>
        <dbReference type="EMBL" id="MBK9719710.1"/>
    </source>
</evidence>
<dbReference type="InterPro" id="IPR036737">
    <property type="entry name" value="OmpA-like_sf"/>
</dbReference>
<dbReference type="PANTHER" id="PTHR30329:SF21">
    <property type="entry name" value="LIPOPROTEIN YIAD-RELATED"/>
    <property type="match status" value="1"/>
</dbReference>
<dbReference type="SUPFAM" id="SSF103088">
    <property type="entry name" value="OmpA-like"/>
    <property type="match status" value="1"/>
</dbReference>
<feature type="domain" description="OmpA-like" evidence="6">
    <location>
        <begin position="463"/>
        <end position="579"/>
    </location>
</feature>
<reference evidence="7 8" key="1">
    <citation type="submission" date="2020-10" db="EMBL/GenBank/DDBJ databases">
        <title>Connecting structure to function with the recovery of over 1000 high-quality activated sludge metagenome-assembled genomes encoding full-length rRNA genes using long-read sequencing.</title>
        <authorList>
            <person name="Singleton C.M."/>
            <person name="Petriglieri F."/>
            <person name="Kristensen J.M."/>
            <person name="Kirkegaard R.H."/>
            <person name="Michaelsen T.Y."/>
            <person name="Andersen M.H."/>
            <person name="Karst S.M."/>
            <person name="Dueholm M.S."/>
            <person name="Nielsen P.H."/>
            <person name="Albertsen M."/>
        </authorList>
    </citation>
    <scope>NUCLEOTIDE SEQUENCE [LARGE SCALE GENOMIC DNA]</scope>
    <source>
        <strain evidence="7">Ribe_18-Q3-R11-54_BAT3C.373</strain>
    </source>
</reference>
<dbReference type="EMBL" id="JADKFW010000021">
    <property type="protein sequence ID" value="MBK9719710.1"/>
    <property type="molecule type" value="Genomic_DNA"/>
</dbReference>
<feature type="region of interest" description="Disordered" evidence="5">
    <location>
        <begin position="576"/>
        <end position="619"/>
    </location>
</feature>